<dbReference type="HOGENOM" id="CLU_2487355_0_0_1"/>
<sequence length="87" mass="9509">MAGPRRPGTHESNPMSGGTSVARHARRPMHRGLNHMLVDAVVHHDDDLQGRGYGEKGIEEAGQAGQRSFAEPDADAVTIRWPRIAFL</sequence>
<dbReference type="EMBL" id="CM000126">
    <property type="protein sequence ID" value="EAY73457.1"/>
    <property type="molecule type" value="Genomic_DNA"/>
</dbReference>
<organism evidence="2 3">
    <name type="scientific">Oryza sativa subsp. indica</name>
    <name type="common">Rice</name>
    <dbReference type="NCBI Taxonomy" id="39946"/>
    <lineage>
        <taxon>Eukaryota</taxon>
        <taxon>Viridiplantae</taxon>
        <taxon>Streptophyta</taxon>
        <taxon>Embryophyta</taxon>
        <taxon>Tracheophyta</taxon>
        <taxon>Spermatophyta</taxon>
        <taxon>Magnoliopsida</taxon>
        <taxon>Liliopsida</taxon>
        <taxon>Poales</taxon>
        <taxon>Poaceae</taxon>
        <taxon>BOP clade</taxon>
        <taxon>Oryzoideae</taxon>
        <taxon>Oryzeae</taxon>
        <taxon>Oryzinae</taxon>
        <taxon>Oryza</taxon>
        <taxon>Oryza sativa</taxon>
    </lineage>
</organism>
<name>A2WNB1_ORYSI</name>
<evidence type="ECO:0000256" key="1">
    <source>
        <dbReference type="SAM" id="MobiDB-lite"/>
    </source>
</evidence>
<feature type="compositionally biased region" description="Polar residues" evidence="1">
    <location>
        <begin position="10"/>
        <end position="19"/>
    </location>
</feature>
<evidence type="ECO:0000313" key="3">
    <source>
        <dbReference type="Proteomes" id="UP000007015"/>
    </source>
</evidence>
<protein>
    <submittedName>
        <fullName evidence="2">Uncharacterized protein</fullName>
    </submittedName>
</protein>
<proteinExistence type="predicted"/>
<dbReference type="Gramene" id="BGIOSGA001918-TA">
    <property type="protein sequence ID" value="BGIOSGA001918-PA"/>
    <property type="gene ID" value="BGIOSGA001918"/>
</dbReference>
<accession>A2WNB1</accession>
<evidence type="ECO:0000313" key="2">
    <source>
        <dbReference type="EMBL" id="EAY73457.1"/>
    </source>
</evidence>
<reference evidence="2 3" key="1">
    <citation type="journal article" date="2005" name="PLoS Biol.">
        <title>The genomes of Oryza sativa: a history of duplications.</title>
        <authorList>
            <person name="Yu J."/>
            <person name="Wang J."/>
            <person name="Lin W."/>
            <person name="Li S."/>
            <person name="Li H."/>
            <person name="Zhou J."/>
            <person name="Ni P."/>
            <person name="Dong W."/>
            <person name="Hu S."/>
            <person name="Zeng C."/>
            <person name="Zhang J."/>
            <person name="Zhang Y."/>
            <person name="Li R."/>
            <person name="Xu Z."/>
            <person name="Li S."/>
            <person name="Li X."/>
            <person name="Zheng H."/>
            <person name="Cong L."/>
            <person name="Lin L."/>
            <person name="Yin J."/>
            <person name="Geng J."/>
            <person name="Li G."/>
            <person name="Shi J."/>
            <person name="Liu J."/>
            <person name="Lv H."/>
            <person name="Li J."/>
            <person name="Wang J."/>
            <person name="Deng Y."/>
            <person name="Ran L."/>
            <person name="Shi X."/>
            <person name="Wang X."/>
            <person name="Wu Q."/>
            <person name="Li C."/>
            <person name="Ren X."/>
            <person name="Wang J."/>
            <person name="Wang X."/>
            <person name="Li D."/>
            <person name="Liu D."/>
            <person name="Zhang X."/>
            <person name="Ji Z."/>
            <person name="Zhao W."/>
            <person name="Sun Y."/>
            <person name="Zhang Z."/>
            <person name="Bao J."/>
            <person name="Han Y."/>
            <person name="Dong L."/>
            <person name="Ji J."/>
            <person name="Chen P."/>
            <person name="Wu S."/>
            <person name="Liu J."/>
            <person name="Xiao Y."/>
            <person name="Bu D."/>
            <person name="Tan J."/>
            <person name="Yang L."/>
            <person name="Ye C."/>
            <person name="Zhang J."/>
            <person name="Xu J."/>
            <person name="Zhou Y."/>
            <person name="Yu Y."/>
            <person name="Zhang B."/>
            <person name="Zhuang S."/>
            <person name="Wei H."/>
            <person name="Liu B."/>
            <person name="Lei M."/>
            <person name="Yu H."/>
            <person name="Li Y."/>
            <person name="Xu H."/>
            <person name="Wei S."/>
            <person name="He X."/>
            <person name="Fang L."/>
            <person name="Zhang Z."/>
            <person name="Zhang Y."/>
            <person name="Huang X."/>
            <person name="Su Z."/>
            <person name="Tong W."/>
            <person name="Li J."/>
            <person name="Tong Z."/>
            <person name="Li S."/>
            <person name="Ye J."/>
            <person name="Wang L."/>
            <person name="Fang L."/>
            <person name="Lei T."/>
            <person name="Chen C."/>
            <person name="Chen H."/>
            <person name="Xu Z."/>
            <person name="Li H."/>
            <person name="Huang H."/>
            <person name="Zhang F."/>
            <person name="Xu H."/>
            <person name="Li N."/>
            <person name="Zhao C."/>
            <person name="Li S."/>
            <person name="Dong L."/>
            <person name="Huang Y."/>
            <person name="Li L."/>
            <person name="Xi Y."/>
            <person name="Qi Q."/>
            <person name="Li W."/>
            <person name="Zhang B."/>
            <person name="Hu W."/>
            <person name="Zhang Y."/>
            <person name="Tian X."/>
            <person name="Jiao Y."/>
            <person name="Liang X."/>
            <person name="Jin J."/>
            <person name="Gao L."/>
            <person name="Zheng W."/>
            <person name="Hao B."/>
            <person name="Liu S."/>
            <person name="Wang W."/>
            <person name="Yuan L."/>
            <person name="Cao M."/>
            <person name="McDermott J."/>
            <person name="Samudrala R."/>
            <person name="Wang J."/>
            <person name="Wong G.K."/>
            <person name="Yang H."/>
        </authorList>
    </citation>
    <scope>NUCLEOTIDE SEQUENCE [LARGE SCALE GENOMIC DNA]</scope>
    <source>
        <strain evidence="3">cv. 93-11</strain>
    </source>
</reference>
<dbReference type="AlphaFoldDB" id="A2WNB1"/>
<feature type="region of interest" description="Disordered" evidence="1">
    <location>
        <begin position="1"/>
        <end position="30"/>
    </location>
</feature>
<keyword evidence="3" id="KW-1185">Reference proteome</keyword>
<gene>
    <name evidence="2" type="ORF">OsI_01336</name>
</gene>
<dbReference type="Proteomes" id="UP000007015">
    <property type="component" value="Chromosome 1"/>
</dbReference>